<organism evidence="1 2">
    <name type="scientific">Siminovitchia thermophila</name>
    <dbReference type="NCBI Taxonomy" id="1245522"/>
    <lineage>
        <taxon>Bacteria</taxon>
        <taxon>Bacillati</taxon>
        <taxon>Bacillota</taxon>
        <taxon>Bacilli</taxon>
        <taxon>Bacillales</taxon>
        <taxon>Bacillaceae</taxon>
        <taxon>Siminovitchia</taxon>
    </lineage>
</organism>
<comment type="caution">
    <text evidence="1">The sequence shown here is derived from an EMBL/GenBank/DDBJ whole genome shotgun (WGS) entry which is preliminary data.</text>
</comment>
<evidence type="ECO:0008006" key="3">
    <source>
        <dbReference type="Google" id="ProtNLM"/>
    </source>
</evidence>
<dbReference type="Gene3D" id="3.30.2030.10">
    <property type="entry name" value="YwmB-like"/>
    <property type="match status" value="1"/>
</dbReference>
<dbReference type="Proteomes" id="UP000823485">
    <property type="component" value="Unassembled WGS sequence"/>
</dbReference>
<dbReference type="InterPro" id="IPR014794">
    <property type="entry name" value="DUF1779"/>
</dbReference>
<name>A0ABS2R4B7_9BACI</name>
<dbReference type="InterPro" id="IPR036209">
    <property type="entry name" value="YwmB-like_sf"/>
</dbReference>
<dbReference type="Pfam" id="PF08680">
    <property type="entry name" value="DUF1779"/>
    <property type="match status" value="1"/>
</dbReference>
<dbReference type="Gene3D" id="3.30.360.40">
    <property type="entry name" value="YwmB-like"/>
    <property type="match status" value="1"/>
</dbReference>
<keyword evidence="2" id="KW-1185">Reference proteome</keyword>
<dbReference type="RefSeq" id="WP_077109616.1">
    <property type="nucleotide sequence ID" value="NZ_JAFBFH010000007.1"/>
</dbReference>
<protein>
    <recommendedName>
        <fullName evidence="3">TATA-box binding</fullName>
    </recommendedName>
</protein>
<gene>
    <name evidence="1" type="ORF">JOC94_001474</name>
</gene>
<sequence>MRKEYFFLFLQMMVMISLIASFIGNNTNAANYGNMDMDHLARGVSQNSGAIIEWSLHTRETIDLSEKDRFIHNLKSQFPGWVWTVSSENGLDNVTGRMEHDDFRETIKVVTMEDGGSSYSLYEVTGKVWNTRISRKIEEILQSRTDQLFESNVLVFSCIKGVFNEDAGNLANDLLLFFQAEEKEALKEKDFYSISANSSLFSQSISLTEHEMNLQIGLRKNETGSTSFVIGTPILTNEY</sequence>
<evidence type="ECO:0000313" key="2">
    <source>
        <dbReference type="Proteomes" id="UP000823485"/>
    </source>
</evidence>
<dbReference type="SUPFAM" id="SSF143842">
    <property type="entry name" value="YwmB-like"/>
    <property type="match status" value="1"/>
</dbReference>
<dbReference type="EMBL" id="JAFBFH010000007">
    <property type="protein sequence ID" value="MBM7714502.1"/>
    <property type="molecule type" value="Genomic_DNA"/>
</dbReference>
<proteinExistence type="predicted"/>
<reference evidence="1 2" key="1">
    <citation type="submission" date="2021-01" db="EMBL/GenBank/DDBJ databases">
        <title>Genomic Encyclopedia of Type Strains, Phase IV (KMG-IV): sequencing the most valuable type-strain genomes for metagenomic binning, comparative biology and taxonomic classification.</title>
        <authorList>
            <person name="Goeker M."/>
        </authorList>
    </citation>
    <scope>NUCLEOTIDE SEQUENCE [LARGE SCALE GENOMIC DNA]</scope>
    <source>
        <strain evidence="1 2">DSM 105453</strain>
    </source>
</reference>
<accession>A0ABS2R4B7</accession>
<evidence type="ECO:0000313" key="1">
    <source>
        <dbReference type="EMBL" id="MBM7714502.1"/>
    </source>
</evidence>